<evidence type="ECO:0000313" key="2">
    <source>
        <dbReference type="EMBL" id="TMW65344.1"/>
    </source>
</evidence>
<proteinExistence type="predicted"/>
<evidence type="ECO:0000313" key="3">
    <source>
        <dbReference type="Proteomes" id="UP000794436"/>
    </source>
</evidence>
<feature type="chain" id="PRO_5035478418" evidence="1">
    <location>
        <begin position="21"/>
        <end position="266"/>
    </location>
</feature>
<dbReference type="Proteomes" id="UP000794436">
    <property type="component" value="Unassembled WGS sequence"/>
</dbReference>
<keyword evidence="1" id="KW-0732">Signal</keyword>
<dbReference type="EMBL" id="SPLM01000037">
    <property type="protein sequence ID" value="TMW65344.1"/>
    <property type="molecule type" value="Genomic_DNA"/>
</dbReference>
<protein>
    <submittedName>
        <fullName evidence="2">Uncharacterized protein</fullName>
    </submittedName>
</protein>
<dbReference type="SUPFAM" id="SSF55961">
    <property type="entry name" value="Bet v1-like"/>
    <property type="match status" value="1"/>
</dbReference>
<name>A0A8K1CLN5_PYTOL</name>
<organism evidence="2 3">
    <name type="scientific">Pythium oligandrum</name>
    <name type="common">Mycoparasitic fungus</name>
    <dbReference type="NCBI Taxonomy" id="41045"/>
    <lineage>
        <taxon>Eukaryota</taxon>
        <taxon>Sar</taxon>
        <taxon>Stramenopiles</taxon>
        <taxon>Oomycota</taxon>
        <taxon>Peronosporomycetes</taxon>
        <taxon>Pythiales</taxon>
        <taxon>Pythiaceae</taxon>
        <taxon>Pythium</taxon>
    </lineage>
</organism>
<dbReference type="InterPro" id="IPR023393">
    <property type="entry name" value="START-like_dom_sf"/>
</dbReference>
<keyword evidence="3" id="KW-1185">Reference proteome</keyword>
<feature type="signal peptide" evidence="1">
    <location>
        <begin position="1"/>
        <end position="20"/>
    </location>
</feature>
<accession>A0A8K1CLN5</accession>
<dbReference type="AlphaFoldDB" id="A0A8K1CLN5"/>
<dbReference type="OrthoDB" id="47459at2759"/>
<evidence type="ECO:0000256" key="1">
    <source>
        <dbReference type="SAM" id="SignalP"/>
    </source>
</evidence>
<sequence>MQVHQTVYFLAAVLASTANAQVGEPLIGEELIDANSVYAFADAAIAEAHTIWSSDGWTVLSNTDGVLNEAKPVSGVFASANVSVTRATAEVDVAAQTLFDLLITPKGYQLIDPLSNPEDFGKDPLETFPTDNWRGSGDADKKRLEVARVEAFLPNLTTREFVVLNEIDALERIFVSKSVEHKGDPGCSIYGPDSCRGISSDPVRALNTFAVSTEPVEGDANKCTVRLINYADLSAPEVSAETMNQINLNFLPEMVERFRQHFATPT</sequence>
<gene>
    <name evidence="2" type="ORF">Poli38472_007986</name>
</gene>
<reference evidence="2" key="1">
    <citation type="submission" date="2019-03" db="EMBL/GenBank/DDBJ databases">
        <title>Long read genome sequence of the mycoparasitic Pythium oligandrum ATCC 38472 isolated from sugarbeet rhizosphere.</title>
        <authorList>
            <person name="Gaulin E."/>
        </authorList>
    </citation>
    <scope>NUCLEOTIDE SEQUENCE</scope>
    <source>
        <strain evidence="2">ATCC 38472_TT</strain>
    </source>
</reference>
<dbReference type="Gene3D" id="3.30.530.20">
    <property type="match status" value="1"/>
</dbReference>
<comment type="caution">
    <text evidence="2">The sequence shown here is derived from an EMBL/GenBank/DDBJ whole genome shotgun (WGS) entry which is preliminary data.</text>
</comment>